<evidence type="ECO:0000313" key="1">
    <source>
        <dbReference type="EMBL" id="CAG6514088.1"/>
    </source>
</evidence>
<dbReference type="EMBL" id="HBUE01274434">
    <property type="protein sequence ID" value="CAG6565569.1"/>
    <property type="molecule type" value="Transcribed_RNA"/>
</dbReference>
<proteinExistence type="predicted"/>
<dbReference type="EMBL" id="HBUE01169070">
    <property type="protein sequence ID" value="CAG6514088.1"/>
    <property type="molecule type" value="Transcribed_RNA"/>
</dbReference>
<organism evidence="1">
    <name type="scientific">Culex pipiens</name>
    <name type="common">House mosquito</name>
    <dbReference type="NCBI Taxonomy" id="7175"/>
    <lineage>
        <taxon>Eukaryota</taxon>
        <taxon>Metazoa</taxon>
        <taxon>Ecdysozoa</taxon>
        <taxon>Arthropoda</taxon>
        <taxon>Hexapoda</taxon>
        <taxon>Insecta</taxon>
        <taxon>Pterygota</taxon>
        <taxon>Neoptera</taxon>
        <taxon>Endopterygota</taxon>
        <taxon>Diptera</taxon>
        <taxon>Nematocera</taxon>
        <taxon>Culicoidea</taxon>
        <taxon>Culicidae</taxon>
        <taxon>Culicinae</taxon>
        <taxon>Culicini</taxon>
        <taxon>Culex</taxon>
        <taxon>Culex</taxon>
    </lineage>
</organism>
<name>A0A8D8DLL7_CULPI</name>
<sequence length="109" mass="12714">MITFFLLADKGSVSMFCFGLPFGAILHRLTYTHTHALLSFRKRRLSESLIGVVSEQAKFKFKLVPLFEQKFVLSFMSVCLWQNPARICIPIYMNLFDQIRFSFKLLITI</sequence>
<reference evidence="1" key="1">
    <citation type="submission" date="2021-05" db="EMBL/GenBank/DDBJ databases">
        <authorList>
            <person name="Alioto T."/>
            <person name="Alioto T."/>
            <person name="Gomez Garrido J."/>
        </authorList>
    </citation>
    <scope>NUCLEOTIDE SEQUENCE</scope>
</reference>
<dbReference type="AlphaFoldDB" id="A0A8D8DLL7"/>
<protein>
    <submittedName>
        <fullName evidence="1">(northern house mosquito) hypothetical protein</fullName>
    </submittedName>
</protein>
<accession>A0A8D8DLL7</accession>